<feature type="domain" description="Cytochrome c" evidence="11">
    <location>
        <begin position="54"/>
        <end position="151"/>
    </location>
</feature>
<keyword evidence="6" id="KW-0249">Electron transport</keyword>
<evidence type="ECO:0000256" key="6">
    <source>
        <dbReference type="ARBA" id="ARBA00022982"/>
    </source>
</evidence>
<dbReference type="GO" id="GO:0020037">
    <property type="term" value="F:heme binding"/>
    <property type="evidence" value="ECO:0007669"/>
    <property type="project" value="InterPro"/>
</dbReference>
<keyword evidence="2" id="KW-0813">Transport</keyword>
<keyword evidence="7 8" id="KW-0408">Iron</keyword>
<proteinExistence type="predicted"/>
<dbReference type="RefSeq" id="WP_021693910.1">
    <property type="nucleotide sequence ID" value="NZ_BATB01000021.1"/>
</dbReference>
<evidence type="ECO:0000259" key="11">
    <source>
        <dbReference type="PROSITE" id="PS51007"/>
    </source>
</evidence>
<dbReference type="InterPro" id="IPR036909">
    <property type="entry name" value="Cyt_c-like_dom_sf"/>
</dbReference>
<dbReference type="PRINTS" id="PR00605">
    <property type="entry name" value="CYTCHROMECIC"/>
</dbReference>
<feature type="region of interest" description="Disordered" evidence="9">
    <location>
        <begin position="80"/>
        <end position="103"/>
    </location>
</feature>
<dbReference type="eggNOG" id="COG2010">
    <property type="taxonomic scope" value="Bacteria"/>
</dbReference>
<feature type="signal peptide" evidence="10">
    <location>
        <begin position="1"/>
        <end position="20"/>
    </location>
</feature>
<evidence type="ECO:0000256" key="3">
    <source>
        <dbReference type="ARBA" id="ARBA00022617"/>
    </source>
</evidence>
<evidence type="ECO:0000256" key="10">
    <source>
        <dbReference type="SAM" id="SignalP"/>
    </source>
</evidence>
<dbReference type="Proteomes" id="UP000016566">
    <property type="component" value="Unassembled WGS sequence"/>
</dbReference>
<protein>
    <submittedName>
        <fullName evidence="12">Cytochrome c family protein</fullName>
    </submittedName>
</protein>
<dbReference type="PANTHER" id="PTHR35008:SF4">
    <property type="entry name" value="BLL4482 PROTEIN"/>
    <property type="match status" value="1"/>
</dbReference>
<dbReference type="InterPro" id="IPR008168">
    <property type="entry name" value="Cyt_C_IC"/>
</dbReference>
<dbReference type="OrthoDB" id="9811281at2"/>
<keyword evidence="3 8" id="KW-0349">Heme</keyword>
<evidence type="ECO:0000256" key="9">
    <source>
        <dbReference type="SAM" id="MobiDB-lite"/>
    </source>
</evidence>
<dbReference type="PANTHER" id="PTHR35008">
    <property type="entry name" value="BLL4482 PROTEIN-RELATED"/>
    <property type="match status" value="1"/>
</dbReference>
<keyword evidence="10" id="KW-0732">Signal</keyword>
<dbReference type="GO" id="GO:0005506">
    <property type="term" value="F:iron ion binding"/>
    <property type="evidence" value="ECO:0007669"/>
    <property type="project" value="InterPro"/>
</dbReference>
<comment type="cofactor">
    <cofactor evidence="1">
        <name>heme c</name>
        <dbReference type="ChEBI" id="CHEBI:61717"/>
    </cofactor>
</comment>
<organism evidence="12 13">
    <name type="scientific">Limimaricola cinnabarinus LL-001</name>
    <dbReference type="NCBI Taxonomy" id="1337093"/>
    <lineage>
        <taxon>Bacteria</taxon>
        <taxon>Pseudomonadati</taxon>
        <taxon>Pseudomonadota</taxon>
        <taxon>Alphaproteobacteria</taxon>
        <taxon>Rhodobacterales</taxon>
        <taxon>Paracoccaceae</taxon>
        <taxon>Limimaricola</taxon>
    </lineage>
</organism>
<dbReference type="EMBL" id="BATB01000021">
    <property type="protein sequence ID" value="GAD55809.1"/>
    <property type="molecule type" value="Genomic_DNA"/>
</dbReference>
<dbReference type="SUPFAM" id="SSF46626">
    <property type="entry name" value="Cytochrome c"/>
    <property type="match status" value="1"/>
</dbReference>
<keyword evidence="4" id="KW-0679">Respiratory chain</keyword>
<keyword evidence="5 8" id="KW-0479">Metal-binding</keyword>
<evidence type="ECO:0000313" key="12">
    <source>
        <dbReference type="EMBL" id="GAD55809.1"/>
    </source>
</evidence>
<dbReference type="STRING" id="1337093.MBELCI_1861"/>
<evidence type="ECO:0000313" key="13">
    <source>
        <dbReference type="Proteomes" id="UP000016566"/>
    </source>
</evidence>
<dbReference type="PROSITE" id="PS51007">
    <property type="entry name" value="CYTC"/>
    <property type="match status" value="1"/>
</dbReference>
<dbReference type="AlphaFoldDB" id="U3ADS0"/>
<accession>U3ADS0</accession>
<sequence length="170" mass="17972">MKRGLVIGVASALLGAAAIAAVAQGLMEEDGQDTAATSQEVAGLSILGEPVTSDMVDQGGKIYAESCAACHGAKLEGQPDWRRRTEDGRMPAPPHDDSGHTWHHADRDLFTITKHGVGAVVPGYESDMPAFEGLLSDDEIRAVLAYLKTSWSERERAFQAEVSAGAEGKP</sequence>
<evidence type="ECO:0000256" key="8">
    <source>
        <dbReference type="PROSITE-ProRule" id="PRU00433"/>
    </source>
</evidence>
<reference evidence="12" key="1">
    <citation type="journal article" date="2013" name="Genome Announc.">
        <title>Draft Genome Sequence of Loktanella cinnabarina LL-001T, Isolated from Deep-Sea Floor Sediment.</title>
        <authorList>
            <person name="Nishi S."/>
            <person name="Tsubouchi T."/>
            <person name="Takaki Y."/>
            <person name="Koyanagi R."/>
            <person name="Satoh N."/>
            <person name="Maruyama T."/>
            <person name="Hatada Y."/>
        </authorList>
    </citation>
    <scope>NUCLEOTIDE SEQUENCE [LARGE SCALE GENOMIC DNA]</scope>
    <source>
        <strain evidence="12">LL-001</strain>
    </source>
</reference>
<dbReference type="GO" id="GO:0009055">
    <property type="term" value="F:electron transfer activity"/>
    <property type="evidence" value="ECO:0007669"/>
    <property type="project" value="InterPro"/>
</dbReference>
<gene>
    <name evidence="12" type="ORF">MBELCI_1861</name>
</gene>
<evidence type="ECO:0000256" key="4">
    <source>
        <dbReference type="ARBA" id="ARBA00022660"/>
    </source>
</evidence>
<evidence type="ECO:0000256" key="7">
    <source>
        <dbReference type="ARBA" id="ARBA00023004"/>
    </source>
</evidence>
<dbReference type="InterPro" id="IPR051459">
    <property type="entry name" value="Cytochrome_c-type_DH"/>
</dbReference>
<evidence type="ECO:0000256" key="2">
    <source>
        <dbReference type="ARBA" id="ARBA00022448"/>
    </source>
</evidence>
<dbReference type="Gene3D" id="1.10.760.10">
    <property type="entry name" value="Cytochrome c-like domain"/>
    <property type="match status" value="1"/>
</dbReference>
<comment type="caution">
    <text evidence="12">The sequence shown here is derived from an EMBL/GenBank/DDBJ whole genome shotgun (WGS) entry which is preliminary data.</text>
</comment>
<feature type="chain" id="PRO_5004637856" evidence="10">
    <location>
        <begin position="21"/>
        <end position="170"/>
    </location>
</feature>
<name>U3ADS0_9RHOB</name>
<dbReference type="Pfam" id="PF13442">
    <property type="entry name" value="Cytochrome_CBB3"/>
    <property type="match status" value="1"/>
</dbReference>
<evidence type="ECO:0000256" key="5">
    <source>
        <dbReference type="ARBA" id="ARBA00022723"/>
    </source>
</evidence>
<keyword evidence="13" id="KW-1185">Reference proteome</keyword>
<evidence type="ECO:0000256" key="1">
    <source>
        <dbReference type="ARBA" id="ARBA00001926"/>
    </source>
</evidence>
<dbReference type="InterPro" id="IPR009056">
    <property type="entry name" value="Cyt_c-like_dom"/>
</dbReference>